<proteinExistence type="predicted"/>
<reference evidence="2" key="1">
    <citation type="submission" date="2012-04" db="EMBL/GenBank/DDBJ databases">
        <title>The Genome Sequence of Fusarium oxysporum melonis.</title>
        <authorList>
            <consortium name="The Broad Institute Genome Sequencing Platform"/>
            <person name="Ma L.-J."/>
            <person name="Gale L.R."/>
            <person name="Schwartz D.C."/>
            <person name="Zhou S."/>
            <person name="Corby-Kistler H."/>
            <person name="Young S.K."/>
            <person name="Zeng Q."/>
            <person name="Gargeya S."/>
            <person name="Fitzgerald M."/>
            <person name="Haas B."/>
            <person name="Abouelleil A."/>
            <person name="Alvarado L."/>
            <person name="Arachchi H.M."/>
            <person name="Berlin A."/>
            <person name="Brown A."/>
            <person name="Chapman S.B."/>
            <person name="Chen Z."/>
            <person name="Dunbar C."/>
            <person name="Freedman E."/>
            <person name="Gearin G."/>
            <person name="Goldberg J."/>
            <person name="Griggs A."/>
            <person name="Gujja S."/>
            <person name="Heiman D."/>
            <person name="Howarth C."/>
            <person name="Larson L."/>
            <person name="Lui A."/>
            <person name="MacDonald P.J.P."/>
            <person name="Montmayeur A."/>
            <person name="Murphy C."/>
            <person name="Neiman D."/>
            <person name="Pearson M."/>
            <person name="Priest M."/>
            <person name="Roberts A."/>
            <person name="Saif S."/>
            <person name="Shea T."/>
            <person name="Shenoy N."/>
            <person name="Sisk P."/>
            <person name="Stolte C."/>
            <person name="Sykes S."/>
            <person name="Wortman J."/>
            <person name="Nusbaum C."/>
            <person name="Birren B."/>
        </authorList>
    </citation>
    <scope>NUCLEOTIDE SEQUENCE</scope>
    <source>
        <strain evidence="2">26406</strain>
    </source>
</reference>
<evidence type="ECO:0000256" key="1">
    <source>
        <dbReference type="SAM" id="MobiDB-lite"/>
    </source>
</evidence>
<gene>
    <name evidence="2" type="ORF">FOMG_10322</name>
</gene>
<organism evidence="2">
    <name type="scientific">Fusarium oxysporum f. sp. melonis 26406</name>
    <dbReference type="NCBI Taxonomy" id="1089452"/>
    <lineage>
        <taxon>Eukaryota</taxon>
        <taxon>Fungi</taxon>
        <taxon>Dikarya</taxon>
        <taxon>Ascomycota</taxon>
        <taxon>Pezizomycotina</taxon>
        <taxon>Sordariomycetes</taxon>
        <taxon>Hypocreomycetidae</taxon>
        <taxon>Hypocreales</taxon>
        <taxon>Nectriaceae</taxon>
        <taxon>Fusarium</taxon>
        <taxon>Fusarium oxysporum species complex</taxon>
    </lineage>
</organism>
<reference evidence="2" key="2">
    <citation type="submission" date="2012-05" db="EMBL/GenBank/DDBJ databases">
        <title>Annotation of the Genome Sequence of Fusarium oxysporum f. sp. melonis 26406.</title>
        <authorList>
            <consortium name="The Broad Institute Genomics Platform"/>
            <person name="Ma L.-J."/>
            <person name="Corby-Kistler H."/>
            <person name="Broz K."/>
            <person name="Gale L.R."/>
            <person name="Jonkers W."/>
            <person name="O'Donnell K."/>
            <person name="Ploetz R."/>
            <person name="Steinberg C."/>
            <person name="Schwartz D.C."/>
            <person name="VanEtten H."/>
            <person name="Zhou S."/>
            <person name="Young S.K."/>
            <person name="Zeng Q."/>
            <person name="Gargeya S."/>
            <person name="Fitzgerald M."/>
            <person name="Abouelleil A."/>
            <person name="Alvarado L."/>
            <person name="Chapman S.B."/>
            <person name="Gainer-Dewar J."/>
            <person name="Goldberg J."/>
            <person name="Griggs A."/>
            <person name="Gujja S."/>
            <person name="Hansen M."/>
            <person name="Howarth C."/>
            <person name="Imamovic A."/>
            <person name="Ireland A."/>
            <person name="Larimer J."/>
            <person name="McCowan C."/>
            <person name="Murphy C."/>
            <person name="Pearson M."/>
            <person name="Poon T.W."/>
            <person name="Priest M."/>
            <person name="Roberts A."/>
            <person name="Saif S."/>
            <person name="Shea T."/>
            <person name="Sykes S."/>
            <person name="Wortman J."/>
            <person name="Nusbaum C."/>
            <person name="Birren B."/>
        </authorList>
    </citation>
    <scope>NUCLEOTIDE SEQUENCE</scope>
    <source>
        <strain evidence="2">26406</strain>
    </source>
</reference>
<dbReference type="AlphaFoldDB" id="W9ZUL3"/>
<accession>W9ZUL3</accession>
<sequence length="122" mass="12538">MSPSPLKTPGSGSGAGAGAGAGSEQASCVGSDRHQSSTTAAPTESSNVDIGSGKLITFFVCLLYSLLFCSRPTPSAILGQHTNSKPNPICLPKPSLTPSFHSFRSLVRPCKGHGCTHTSDHR</sequence>
<feature type="compositionally biased region" description="Polar residues" evidence="1">
    <location>
        <begin position="36"/>
        <end position="49"/>
    </location>
</feature>
<dbReference type="HOGENOM" id="CLU_2026860_0_0_1"/>
<dbReference type="EMBL" id="JH659335">
    <property type="protein sequence ID" value="EXK35045.1"/>
    <property type="molecule type" value="Genomic_DNA"/>
</dbReference>
<feature type="region of interest" description="Disordered" evidence="1">
    <location>
        <begin position="1"/>
        <end position="49"/>
    </location>
</feature>
<evidence type="ECO:0000313" key="2">
    <source>
        <dbReference type="EMBL" id="EXK35045.1"/>
    </source>
</evidence>
<protein>
    <submittedName>
        <fullName evidence="2">Uncharacterized protein</fullName>
    </submittedName>
</protein>
<dbReference type="VEuPathDB" id="FungiDB:FOMG_10322"/>
<name>W9ZUL3_FUSOX</name>
<feature type="compositionally biased region" description="Gly residues" evidence="1">
    <location>
        <begin position="11"/>
        <end position="21"/>
    </location>
</feature>
<dbReference type="Proteomes" id="UP000030703">
    <property type="component" value="Unassembled WGS sequence"/>
</dbReference>